<feature type="chain" id="PRO_5024382667" evidence="1">
    <location>
        <begin position="24"/>
        <end position="94"/>
    </location>
</feature>
<keyword evidence="3" id="KW-1185">Reference proteome</keyword>
<name>A0A5S4EGK5_9PROT</name>
<reference evidence="2 3" key="1">
    <citation type="submission" date="2019-04" db="EMBL/GenBank/DDBJ databases">
        <title>A novel phosphate-accumulating bacterium identified in bioreactor for phosphate removal from wastewater.</title>
        <authorList>
            <person name="Kotlyarov R.Y."/>
            <person name="Beletsky A.V."/>
            <person name="Kallistova A.Y."/>
            <person name="Dorofeev A.G."/>
            <person name="Nikolaev Y.Y."/>
            <person name="Pimenov N.V."/>
            <person name="Ravin N.V."/>
            <person name="Mardanov A.V."/>
        </authorList>
    </citation>
    <scope>NUCLEOTIDE SEQUENCE [LARGE SCALE GENOMIC DNA]</scope>
    <source>
        <strain evidence="2 3">Bin19</strain>
    </source>
</reference>
<protein>
    <submittedName>
        <fullName evidence="2">Uncharacterized protein</fullName>
    </submittedName>
</protein>
<dbReference type="EMBL" id="SWAD01000223">
    <property type="protein sequence ID" value="TMQ74407.1"/>
    <property type="molecule type" value="Genomic_DNA"/>
</dbReference>
<evidence type="ECO:0000256" key="1">
    <source>
        <dbReference type="SAM" id="SignalP"/>
    </source>
</evidence>
<proteinExistence type="predicted"/>
<dbReference type="RefSeq" id="WP_138679304.1">
    <property type="nucleotide sequence ID" value="NZ_SWAD01000223.1"/>
</dbReference>
<feature type="signal peptide" evidence="1">
    <location>
        <begin position="1"/>
        <end position="23"/>
    </location>
</feature>
<accession>A0A5S4EGK5</accession>
<dbReference type="Proteomes" id="UP000306324">
    <property type="component" value="Unassembled WGS sequence"/>
</dbReference>
<gene>
    <name evidence="2" type="ORF">ACCUM_1513</name>
</gene>
<sequence length="94" mass="9647">MKSLVVSLTAAMLMTAAASSAVAVECAEGIRHAGCVGRAGAVEVRSPVAEPAKEVVVAPQKEVVVAPKKEVVVAPEKEVVAGPCRIVDGRRVCR</sequence>
<dbReference type="AlphaFoldDB" id="A0A5S4EGK5"/>
<evidence type="ECO:0000313" key="2">
    <source>
        <dbReference type="EMBL" id="TMQ74407.1"/>
    </source>
</evidence>
<organism evidence="2 3">
    <name type="scientific">Candidatus Accumulibacter phosphatis</name>
    <dbReference type="NCBI Taxonomy" id="327160"/>
    <lineage>
        <taxon>Bacteria</taxon>
        <taxon>Pseudomonadati</taxon>
        <taxon>Pseudomonadota</taxon>
        <taxon>Betaproteobacteria</taxon>
        <taxon>Candidatus Accumulibacter</taxon>
    </lineage>
</organism>
<evidence type="ECO:0000313" key="3">
    <source>
        <dbReference type="Proteomes" id="UP000306324"/>
    </source>
</evidence>
<keyword evidence="1" id="KW-0732">Signal</keyword>
<comment type="caution">
    <text evidence="2">The sequence shown here is derived from an EMBL/GenBank/DDBJ whole genome shotgun (WGS) entry which is preliminary data.</text>
</comment>